<dbReference type="EMBL" id="JAVDYG010000001">
    <property type="protein sequence ID" value="MDR7360526.1"/>
    <property type="molecule type" value="Genomic_DNA"/>
</dbReference>
<feature type="transmembrane region" description="Helical" evidence="1">
    <location>
        <begin position="49"/>
        <end position="67"/>
    </location>
</feature>
<dbReference type="Pfam" id="PF14808">
    <property type="entry name" value="TMEM164"/>
    <property type="match status" value="1"/>
</dbReference>
<evidence type="ECO:0000256" key="1">
    <source>
        <dbReference type="SAM" id="Phobius"/>
    </source>
</evidence>
<keyword evidence="3" id="KW-1185">Reference proteome</keyword>
<feature type="transmembrane region" description="Helical" evidence="1">
    <location>
        <begin position="102"/>
        <end position="122"/>
    </location>
</feature>
<feature type="transmembrane region" description="Helical" evidence="1">
    <location>
        <begin position="73"/>
        <end position="95"/>
    </location>
</feature>
<dbReference type="Proteomes" id="UP001183648">
    <property type="component" value="Unassembled WGS sequence"/>
</dbReference>
<sequence>MAVPLATRFEAFTPEHLGLVVGFLVGCVVLAVVGRAHRGTPAELRFRRTFALVVPCFTVPMQVLQLLPGDFDLGTSLPLQLCDLAWMAAIVALWTRHWAATALVYFWGLTLTVQGIVTPSLGEVFPDPRYFMFWGMHLATVWAAVYLTFGLGVRVDWRSYRLAVGVTLVWAVGVIAFNAATGTNYGYLNRKPAVGSLLDLLGPWPGYVVAEVCVVAAVWALMTLPWVRAERADRPAALRARARRPG</sequence>
<accession>A0ABU2BPH2</accession>
<dbReference type="NCBIfam" id="TIGR02206">
    <property type="entry name" value="intg_mem_TP0381"/>
    <property type="match status" value="1"/>
</dbReference>
<proteinExistence type="predicted"/>
<evidence type="ECO:0000313" key="3">
    <source>
        <dbReference type="Proteomes" id="UP001183648"/>
    </source>
</evidence>
<keyword evidence="1" id="KW-1133">Transmembrane helix</keyword>
<evidence type="ECO:0000313" key="2">
    <source>
        <dbReference type="EMBL" id="MDR7360526.1"/>
    </source>
</evidence>
<name>A0ABU2BPH2_9ACTN</name>
<feature type="transmembrane region" description="Helical" evidence="1">
    <location>
        <begin position="207"/>
        <end position="227"/>
    </location>
</feature>
<keyword evidence="1" id="KW-0812">Transmembrane</keyword>
<feature type="transmembrane region" description="Helical" evidence="1">
    <location>
        <begin position="17"/>
        <end position="37"/>
    </location>
</feature>
<protein>
    <submittedName>
        <fullName evidence="2">Integral membrane protein (TIGR02206 family)</fullName>
    </submittedName>
</protein>
<feature type="transmembrane region" description="Helical" evidence="1">
    <location>
        <begin position="134"/>
        <end position="155"/>
    </location>
</feature>
<organism evidence="2 3">
    <name type="scientific">Nocardioides marmoribigeumensis</name>
    <dbReference type="NCBI Taxonomy" id="433649"/>
    <lineage>
        <taxon>Bacteria</taxon>
        <taxon>Bacillati</taxon>
        <taxon>Actinomycetota</taxon>
        <taxon>Actinomycetes</taxon>
        <taxon>Propionibacteriales</taxon>
        <taxon>Nocardioidaceae</taxon>
        <taxon>Nocardioides</taxon>
    </lineage>
</organism>
<feature type="transmembrane region" description="Helical" evidence="1">
    <location>
        <begin position="162"/>
        <end position="187"/>
    </location>
</feature>
<gene>
    <name evidence="2" type="ORF">J2S63_000079</name>
</gene>
<comment type="caution">
    <text evidence="2">The sequence shown here is derived from an EMBL/GenBank/DDBJ whole genome shotgun (WGS) entry which is preliminary data.</text>
</comment>
<reference evidence="2 3" key="1">
    <citation type="submission" date="2023-07" db="EMBL/GenBank/DDBJ databases">
        <title>Sequencing the genomes of 1000 actinobacteria strains.</title>
        <authorList>
            <person name="Klenk H.-P."/>
        </authorList>
    </citation>
    <scope>NUCLEOTIDE SEQUENCE [LARGE SCALE GENOMIC DNA]</scope>
    <source>
        <strain evidence="2 3">DSM 19426</strain>
    </source>
</reference>
<dbReference type="RefSeq" id="WP_310297111.1">
    <property type="nucleotide sequence ID" value="NZ_BAAAPS010000006.1"/>
</dbReference>
<dbReference type="InterPro" id="IPR011737">
    <property type="entry name" value="CHP02206_TP0381"/>
</dbReference>
<keyword evidence="1" id="KW-0472">Membrane</keyword>